<dbReference type="NCBIfam" id="NF000985">
    <property type="entry name" value="PRK00103.1-3"/>
    <property type="match status" value="1"/>
</dbReference>
<dbReference type="PANTHER" id="PTHR33603">
    <property type="entry name" value="METHYLTRANSFERASE"/>
    <property type="match status" value="1"/>
</dbReference>
<dbReference type="Pfam" id="PF02590">
    <property type="entry name" value="SPOUT_MTase"/>
    <property type="match status" value="1"/>
</dbReference>
<sequence>MKIRIVSVGRIKEKFMQEGIKEYSKRLSRYCSLEIIEVEDEKAPENLSNKEMDQVKEKEGEKILSKIPANSYIISLEIKGKSLTSEELSEKIESLMIEGINDITFIIGGSLGLSKEVLQKSNLKLSFSKMTFPHQLIRVILLEQIYRGFRIMKGEPYHK</sequence>
<feature type="binding site" evidence="7">
    <location>
        <position position="108"/>
    </location>
    <ligand>
        <name>S-adenosyl-L-methionine</name>
        <dbReference type="ChEBI" id="CHEBI:59789"/>
    </ligand>
</feature>
<dbReference type="AlphaFoldDB" id="A0A1H3RFK0"/>
<keyword evidence="1 7" id="KW-0963">Cytoplasm</keyword>
<feature type="binding site" evidence="7">
    <location>
        <begin position="127"/>
        <end position="132"/>
    </location>
    <ligand>
        <name>S-adenosyl-L-methionine</name>
        <dbReference type="ChEBI" id="CHEBI:59789"/>
    </ligand>
</feature>
<feature type="binding site" evidence="7">
    <location>
        <position position="76"/>
    </location>
    <ligand>
        <name>S-adenosyl-L-methionine</name>
        <dbReference type="ChEBI" id="CHEBI:59789"/>
    </ligand>
</feature>
<dbReference type="NCBIfam" id="NF000986">
    <property type="entry name" value="PRK00103.1-4"/>
    <property type="match status" value="1"/>
</dbReference>
<dbReference type="EC" id="2.1.1.177" evidence="7"/>
<evidence type="ECO:0000256" key="1">
    <source>
        <dbReference type="ARBA" id="ARBA00022490"/>
    </source>
</evidence>
<reference evidence="8 9" key="1">
    <citation type="submission" date="2016-10" db="EMBL/GenBank/DDBJ databases">
        <authorList>
            <person name="de Groot N.N."/>
        </authorList>
    </citation>
    <scope>NUCLEOTIDE SEQUENCE [LARGE SCALE GENOMIC DNA]</scope>
    <source>
        <strain evidence="8 9">DSM 21650</strain>
    </source>
</reference>
<dbReference type="NCBIfam" id="TIGR00246">
    <property type="entry name" value="tRNA_RlmH_YbeA"/>
    <property type="match status" value="1"/>
</dbReference>
<name>A0A1H3RFK0_9FIRM</name>
<evidence type="ECO:0000256" key="6">
    <source>
        <dbReference type="ARBA" id="ARBA00038303"/>
    </source>
</evidence>
<protein>
    <recommendedName>
        <fullName evidence="7">Ribosomal RNA large subunit methyltransferase H</fullName>
        <ecNumber evidence="7">2.1.1.177</ecNumber>
    </recommendedName>
    <alternativeName>
        <fullName evidence="7">23S rRNA (pseudouridine1915-N3)-methyltransferase</fullName>
    </alternativeName>
    <alternativeName>
        <fullName evidence="7">23S rRNA m3Psi1915 methyltransferase</fullName>
    </alternativeName>
    <alternativeName>
        <fullName evidence="7">rRNA (pseudouridine-N3-)-methyltransferase RlmH</fullName>
    </alternativeName>
</protein>
<evidence type="ECO:0000256" key="3">
    <source>
        <dbReference type="ARBA" id="ARBA00022603"/>
    </source>
</evidence>
<evidence type="ECO:0000313" key="8">
    <source>
        <dbReference type="EMBL" id="SDZ24031.1"/>
    </source>
</evidence>
<dbReference type="HAMAP" id="MF_00658">
    <property type="entry name" value="23SrRNA_methyltr_H"/>
    <property type="match status" value="1"/>
</dbReference>
<dbReference type="EMBL" id="FNQE01000027">
    <property type="protein sequence ID" value="SDZ24031.1"/>
    <property type="molecule type" value="Genomic_DNA"/>
</dbReference>
<evidence type="ECO:0000313" key="9">
    <source>
        <dbReference type="Proteomes" id="UP000198625"/>
    </source>
</evidence>
<dbReference type="InterPro" id="IPR029028">
    <property type="entry name" value="Alpha/beta_knot_MTases"/>
</dbReference>
<comment type="function">
    <text evidence="7">Specifically methylates the pseudouridine at position 1915 (m3Psi1915) in 23S rRNA.</text>
</comment>
<keyword evidence="3 7" id="KW-0489">Methyltransferase</keyword>
<keyword evidence="4 7" id="KW-0808">Transferase</keyword>
<comment type="subcellular location">
    <subcellularLocation>
        <location evidence="7">Cytoplasm</location>
    </subcellularLocation>
</comment>
<dbReference type="STRING" id="415015.SAMN05660462_02336"/>
<dbReference type="OrthoDB" id="9806643at2"/>
<keyword evidence="5 7" id="KW-0949">S-adenosyl-L-methionine</keyword>
<dbReference type="PIRSF" id="PIRSF004505">
    <property type="entry name" value="MT_bac"/>
    <property type="match status" value="1"/>
</dbReference>
<dbReference type="Gene3D" id="3.40.1280.10">
    <property type="match status" value="1"/>
</dbReference>
<accession>A0A1H3RFK0</accession>
<evidence type="ECO:0000256" key="4">
    <source>
        <dbReference type="ARBA" id="ARBA00022679"/>
    </source>
</evidence>
<dbReference type="Proteomes" id="UP000198625">
    <property type="component" value="Unassembled WGS sequence"/>
</dbReference>
<dbReference type="GO" id="GO:0070038">
    <property type="term" value="F:rRNA (pseudouridine-N3-)-methyltransferase activity"/>
    <property type="evidence" value="ECO:0007669"/>
    <property type="project" value="UniProtKB-UniRule"/>
</dbReference>
<dbReference type="CDD" id="cd18081">
    <property type="entry name" value="RlmH-like"/>
    <property type="match status" value="1"/>
</dbReference>
<comment type="subunit">
    <text evidence="7">Homodimer.</text>
</comment>
<dbReference type="InterPro" id="IPR003742">
    <property type="entry name" value="RlmH-like"/>
</dbReference>
<dbReference type="RefSeq" id="WP_091731462.1">
    <property type="nucleotide sequence ID" value="NZ_FNQE01000027.1"/>
</dbReference>
<dbReference type="GO" id="GO:0005737">
    <property type="term" value="C:cytoplasm"/>
    <property type="evidence" value="ECO:0007669"/>
    <property type="project" value="UniProtKB-SubCell"/>
</dbReference>
<comment type="similarity">
    <text evidence="6 7">Belongs to the RNA methyltransferase RlmH family.</text>
</comment>
<evidence type="ECO:0000256" key="5">
    <source>
        <dbReference type="ARBA" id="ARBA00022691"/>
    </source>
</evidence>
<organism evidence="8 9">
    <name type="scientific">Proteiniborus ethanoligenes</name>
    <dbReference type="NCBI Taxonomy" id="415015"/>
    <lineage>
        <taxon>Bacteria</taxon>
        <taxon>Bacillati</taxon>
        <taxon>Bacillota</taxon>
        <taxon>Clostridia</taxon>
        <taxon>Eubacteriales</taxon>
        <taxon>Proteiniborus</taxon>
    </lineage>
</organism>
<evidence type="ECO:0000256" key="7">
    <source>
        <dbReference type="HAMAP-Rule" id="MF_00658"/>
    </source>
</evidence>
<proteinExistence type="inferred from homology"/>
<dbReference type="InterPro" id="IPR029026">
    <property type="entry name" value="tRNA_m1G_MTases_N"/>
</dbReference>
<gene>
    <name evidence="7" type="primary">rlmH</name>
    <name evidence="8" type="ORF">SAMN05660462_02336</name>
</gene>
<keyword evidence="2 7" id="KW-0698">rRNA processing</keyword>
<dbReference type="SUPFAM" id="SSF75217">
    <property type="entry name" value="alpha/beta knot"/>
    <property type="match status" value="1"/>
</dbReference>
<evidence type="ECO:0000256" key="2">
    <source>
        <dbReference type="ARBA" id="ARBA00022552"/>
    </source>
</evidence>
<keyword evidence="9" id="KW-1185">Reference proteome</keyword>
<comment type="catalytic activity">
    <reaction evidence="7">
        <text>pseudouridine(1915) in 23S rRNA + S-adenosyl-L-methionine = N(3)-methylpseudouridine(1915) in 23S rRNA + S-adenosyl-L-homocysteine + H(+)</text>
        <dbReference type="Rhea" id="RHEA:42752"/>
        <dbReference type="Rhea" id="RHEA-COMP:10221"/>
        <dbReference type="Rhea" id="RHEA-COMP:10222"/>
        <dbReference type="ChEBI" id="CHEBI:15378"/>
        <dbReference type="ChEBI" id="CHEBI:57856"/>
        <dbReference type="ChEBI" id="CHEBI:59789"/>
        <dbReference type="ChEBI" id="CHEBI:65314"/>
        <dbReference type="ChEBI" id="CHEBI:74486"/>
        <dbReference type="EC" id="2.1.1.177"/>
    </reaction>
</comment>
<dbReference type="PANTHER" id="PTHR33603:SF1">
    <property type="entry name" value="RIBOSOMAL RNA LARGE SUBUNIT METHYLTRANSFERASE H"/>
    <property type="match status" value="1"/>
</dbReference>